<feature type="compositionally biased region" description="Polar residues" evidence="1">
    <location>
        <begin position="126"/>
        <end position="136"/>
    </location>
</feature>
<keyword evidence="2" id="KW-1185">Reference proteome</keyword>
<feature type="region of interest" description="Disordered" evidence="1">
    <location>
        <begin position="1"/>
        <end position="31"/>
    </location>
</feature>
<organism evidence="2 3">
    <name type="scientific">Pogonomyrmex barbatus</name>
    <name type="common">red harvester ant</name>
    <dbReference type="NCBI Taxonomy" id="144034"/>
    <lineage>
        <taxon>Eukaryota</taxon>
        <taxon>Metazoa</taxon>
        <taxon>Ecdysozoa</taxon>
        <taxon>Arthropoda</taxon>
        <taxon>Hexapoda</taxon>
        <taxon>Insecta</taxon>
        <taxon>Pterygota</taxon>
        <taxon>Neoptera</taxon>
        <taxon>Endopterygota</taxon>
        <taxon>Hymenoptera</taxon>
        <taxon>Apocrita</taxon>
        <taxon>Aculeata</taxon>
        <taxon>Formicoidea</taxon>
        <taxon>Formicidae</taxon>
        <taxon>Myrmicinae</taxon>
        <taxon>Pogonomyrmex</taxon>
    </lineage>
</organism>
<dbReference type="Proteomes" id="UP000504615">
    <property type="component" value="Unplaced"/>
</dbReference>
<dbReference type="RefSeq" id="XP_011647116.1">
    <property type="nucleotide sequence ID" value="XM_011648814.2"/>
</dbReference>
<proteinExistence type="predicted"/>
<dbReference type="GeneID" id="105433472"/>
<feature type="compositionally biased region" description="Polar residues" evidence="1">
    <location>
        <begin position="103"/>
        <end position="117"/>
    </location>
</feature>
<dbReference type="AlphaFoldDB" id="A0A6I9X3C8"/>
<gene>
    <name evidence="3" type="primary">LOC105433472</name>
</gene>
<feature type="compositionally biased region" description="Basic and acidic residues" evidence="1">
    <location>
        <begin position="1"/>
        <end position="14"/>
    </location>
</feature>
<feature type="region of interest" description="Disordered" evidence="1">
    <location>
        <begin position="103"/>
        <end position="145"/>
    </location>
</feature>
<evidence type="ECO:0000313" key="2">
    <source>
        <dbReference type="Proteomes" id="UP000504615"/>
    </source>
</evidence>
<accession>A0A6I9X3C8</accession>
<sequence>MDVFKETQQEKVEEAPSINHSETKESSHESDLIYGKKLQSPILGYHHRLPDLPTNSIPLTTLDTSLLHIPVYAHLKIYDLKPVQLPEAPSILSTLHPQFSEGTMLNESSKEISSTARLSEEDGVSASYSARSSTKIANKKRQTEM</sequence>
<evidence type="ECO:0000256" key="1">
    <source>
        <dbReference type="SAM" id="MobiDB-lite"/>
    </source>
</evidence>
<name>A0A6I9X3C8_9HYME</name>
<protein>
    <submittedName>
        <fullName evidence="3">Uncharacterized protein LOC105433472</fullName>
    </submittedName>
</protein>
<dbReference type="KEGG" id="pbar:105433472"/>
<evidence type="ECO:0000313" key="3">
    <source>
        <dbReference type="RefSeq" id="XP_011647116.1"/>
    </source>
</evidence>
<feature type="compositionally biased region" description="Basic and acidic residues" evidence="1">
    <location>
        <begin position="21"/>
        <end position="31"/>
    </location>
</feature>
<reference evidence="3" key="1">
    <citation type="submission" date="2025-08" db="UniProtKB">
        <authorList>
            <consortium name="RefSeq"/>
        </authorList>
    </citation>
    <scope>IDENTIFICATION</scope>
</reference>
<dbReference type="OrthoDB" id="5980302at2759"/>